<evidence type="ECO:0000256" key="6">
    <source>
        <dbReference type="ARBA" id="ARBA00023212"/>
    </source>
</evidence>
<keyword evidence="10" id="KW-1185">Reference proteome</keyword>
<evidence type="ECO:0000313" key="10">
    <source>
        <dbReference type="Proteomes" id="UP001230268"/>
    </source>
</evidence>
<dbReference type="FunFam" id="3.30.420.40:FF:000050">
    <property type="entry name" value="Actin, alpha skeletal muscle"/>
    <property type="match status" value="1"/>
</dbReference>
<gene>
    <name evidence="9" type="ORF">BgAZ_208650</name>
</gene>
<dbReference type="PRINTS" id="PR00190">
    <property type="entry name" value="ACTIN"/>
</dbReference>
<dbReference type="InterPro" id="IPR043129">
    <property type="entry name" value="ATPase_NBD"/>
</dbReference>
<keyword evidence="5" id="KW-0067">ATP-binding</keyword>
<dbReference type="Gene3D" id="3.90.640.10">
    <property type="entry name" value="Actin, Chain A, domain 4"/>
    <property type="match status" value="1"/>
</dbReference>
<dbReference type="SUPFAM" id="SSF53067">
    <property type="entry name" value="Actin-like ATPase domain"/>
    <property type="match status" value="2"/>
</dbReference>
<dbReference type="SMART" id="SM00268">
    <property type="entry name" value="ACTIN"/>
    <property type="match status" value="1"/>
</dbReference>
<comment type="similarity">
    <text evidence="2 8">Belongs to the actin family.</text>
</comment>
<dbReference type="InterPro" id="IPR004001">
    <property type="entry name" value="Actin_CS"/>
</dbReference>
<dbReference type="Gene3D" id="3.30.420.40">
    <property type="match status" value="2"/>
</dbReference>
<dbReference type="GO" id="GO:0016787">
    <property type="term" value="F:hydrolase activity"/>
    <property type="evidence" value="ECO:0007669"/>
    <property type="project" value="UniProtKB-KW"/>
</dbReference>
<dbReference type="GO" id="GO:0005524">
    <property type="term" value="F:ATP binding"/>
    <property type="evidence" value="ECO:0007669"/>
    <property type="project" value="UniProtKB-KW"/>
</dbReference>
<keyword evidence="4" id="KW-0378">Hydrolase</keyword>
<dbReference type="GO" id="GO:0005856">
    <property type="term" value="C:cytoskeleton"/>
    <property type="evidence" value="ECO:0007669"/>
    <property type="project" value="UniProtKB-SubCell"/>
</dbReference>
<evidence type="ECO:0000256" key="2">
    <source>
        <dbReference type="ARBA" id="ARBA00006752"/>
    </source>
</evidence>
<evidence type="ECO:0000313" key="9">
    <source>
        <dbReference type="EMBL" id="KAK1443989.1"/>
    </source>
</evidence>
<dbReference type="PANTHER" id="PTHR11937">
    <property type="entry name" value="ACTIN"/>
    <property type="match status" value="1"/>
</dbReference>
<dbReference type="InterPro" id="IPR004000">
    <property type="entry name" value="Actin"/>
</dbReference>
<reference evidence="9" key="1">
    <citation type="submission" date="2023-08" db="EMBL/GenBank/DDBJ databases">
        <title>Draft sequence of the Babesia gibsoni genome.</title>
        <authorList>
            <person name="Yamagishi J.Y."/>
            <person name="Xuan X.X."/>
        </authorList>
    </citation>
    <scope>NUCLEOTIDE SEQUENCE</scope>
    <source>
        <strain evidence="9">Azabu</strain>
    </source>
</reference>
<evidence type="ECO:0000256" key="8">
    <source>
        <dbReference type="RuleBase" id="RU000487"/>
    </source>
</evidence>
<evidence type="ECO:0000256" key="5">
    <source>
        <dbReference type="ARBA" id="ARBA00022840"/>
    </source>
</evidence>
<evidence type="ECO:0000256" key="1">
    <source>
        <dbReference type="ARBA" id="ARBA00004245"/>
    </source>
</evidence>
<protein>
    <submittedName>
        <fullName evidence="9">Actin</fullName>
    </submittedName>
</protein>
<accession>A0AAD8PET2</accession>
<keyword evidence="6" id="KW-0963">Cytoplasm</keyword>
<dbReference type="Proteomes" id="UP001230268">
    <property type="component" value="Unassembled WGS sequence"/>
</dbReference>
<dbReference type="EMBL" id="JAVEPI010000002">
    <property type="protein sequence ID" value="KAK1443989.1"/>
    <property type="molecule type" value="Genomic_DNA"/>
</dbReference>
<dbReference type="AlphaFoldDB" id="A0AAD8PET2"/>
<evidence type="ECO:0000256" key="3">
    <source>
        <dbReference type="ARBA" id="ARBA00022741"/>
    </source>
</evidence>
<comment type="catalytic activity">
    <reaction evidence="7">
        <text>ATP + H2O = ADP + phosphate + H(+)</text>
        <dbReference type="Rhea" id="RHEA:13065"/>
        <dbReference type="ChEBI" id="CHEBI:15377"/>
        <dbReference type="ChEBI" id="CHEBI:15378"/>
        <dbReference type="ChEBI" id="CHEBI:30616"/>
        <dbReference type="ChEBI" id="CHEBI:43474"/>
        <dbReference type="ChEBI" id="CHEBI:456216"/>
    </reaction>
</comment>
<keyword evidence="3" id="KW-0547">Nucleotide-binding</keyword>
<keyword evidence="6" id="KW-0206">Cytoskeleton</keyword>
<proteinExistence type="inferred from homology"/>
<dbReference type="FunFam" id="3.30.420.40:FF:000058">
    <property type="entry name" value="Putative actin-related protein 5"/>
    <property type="match status" value="1"/>
</dbReference>
<evidence type="ECO:0000256" key="7">
    <source>
        <dbReference type="ARBA" id="ARBA00049360"/>
    </source>
</evidence>
<dbReference type="PROSITE" id="PS00432">
    <property type="entry name" value="ACTINS_2"/>
    <property type="match status" value="1"/>
</dbReference>
<comment type="subcellular location">
    <subcellularLocation>
        <location evidence="1">Cytoplasm</location>
        <location evidence="1">Cytoskeleton</location>
    </subcellularLocation>
</comment>
<evidence type="ECO:0000256" key="4">
    <source>
        <dbReference type="ARBA" id="ARBA00022801"/>
    </source>
</evidence>
<name>A0AAD8PET2_BABGI</name>
<comment type="caution">
    <text evidence="9">The sequence shown here is derived from an EMBL/GenBank/DDBJ whole genome shotgun (WGS) entry which is preliminary data.</text>
</comment>
<sequence>MADEILAVVVDTGSYKVKAGFSGADAPQVTFRSLAAYGEGVDVEVGPNAVSKIGSLPIMHPVQHGIVRNWALAERIWRHVYNELKASPIEHPVLLSEPPLNPKLHRERICQLFFESFDVPGLYMAPSSLLALYGSAKTTGLVLDIGEGVAHTVPISDGTIIPHAVGRLDVGGYDVTSNLLASIPSLNHESPMDREIANNIKETCCYVSSDYHEDIKNAQRNPESFSKRYTLPDGSVITLSKECFHCPEMLFNPEAGGRNSPRLVDSIYHSIRGCEPELHRNLFSNILLTGGSSLFSCFPERCEKDIRELVNGNANVKVHHGSKNRDTTVWVGGSVVAALSTFQQMWVTRADYDESGPTVIHRKCF</sequence>
<organism evidence="9 10">
    <name type="scientific">Babesia gibsoni</name>
    <dbReference type="NCBI Taxonomy" id="33632"/>
    <lineage>
        <taxon>Eukaryota</taxon>
        <taxon>Sar</taxon>
        <taxon>Alveolata</taxon>
        <taxon>Apicomplexa</taxon>
        <taxon>Aconoidasida</taxon>
        <taxon>Piroplasmida</taxon>
        <taxon>Babesiidae</taxon>
        <taxon>Babesia</taxon>
    </lineage>
</organism>
<dbReference type="Pfam" id="PF00022">
    <property type="entry name" value="Actin"/>
    <property type="match status" value="1"/>
</dbReference>